<name>A0AAV4HMT6_9GAST</name>
<dbReference type="InterPro" id="IPR007110">
    <property type="entry name" value="Ig-like_dom"/>
</dbReference>
<evidence type="ECO:0000313" key="3">
    <source>
        <dbReference type="EMBL" id="GFR99208.1"/>
    </source>
</evidence>
<dbReference type="AlphaFoldDB" id="A0AAV4HMT6"/>
<feature type="region of interest" description="Disordered" evidence="1">
    <location>
        <begin position="136"/>
        <end position="155"/>
    </location>
</feature>
<evidence type="ECO:0000313" key="4">
    <source>
        <dbReference type="Proteomes" id="UP000762676"/>
    </source>
</evidence>
<organism evidence="3 4">
    <name type="scientific">Elysia marginata</name>
    <dbReference type="NCBI Taxonomy" id="1093978"/>
    <lineage>
        <taxon>Eukaryota</taxon>
        <taxon>Metazoa</taxon>
        <taxon>Spiralia</taxon>
        <taxon>Lophotrochozoa</taxon>
        <taxon>Mollusca</taxon>
        <taxon>Gastropoda</taxon>
        <taxon>Heterobranchia</taxon>
        <taxon>Euthyneura</taxon>
        <taxon>Panpulmonata</taxon>
        <taxon>Sacoglossa</taxon>
        <taxon>Placobranchoidea</taxon>
        <taxon>Plakobranchidae</taxon>
        <taxon>Elysia</taxon>
    </lineage>
</organism>
<dbReference type="Proteomes" id="UP000762676">
    <property type="component" value="Unassembled WGS sequence"/>
</dbReference>
<comment type="caution">
    <text evidence="3">The sequence shown here is derived from an EMBL/GenBank/DDBJ whole genome shotgun (WGS) entry which is preliminary data.</text>
</comment>
<feature type="region of interest" description="Disordered" evidence="1">
    <location>
        <begin position="1"/>
        <end position="39"/>
    </location>
</feature>
<feature type="compositionally biased region" description="Pro residues" evidence="1">
    <location>
        <begin position="23"/>
        <end position="34"/>
    </location>
</feature>
<evidence type="ECO:0000259" key="2">
    <source>
        <dbReference type="PROSITE" id="PS50835"/>
    </source>
</evidence>
<protein>
    <recommendedName>
        <fullName evidence="2">Ig-like domain-containing protein</fullName>
    </recommendedName>
</protein>
<gene>
    <name evidence="3" type="ORF">ElyMa_001038400</name>
</gene>
<dbReference type="PROSITE" id="PS50835">
    <property type="entry name" value="IG_LIKE"/>
    <property type="match status" value="1"/>
</dbReference>
<keyword evidence="4" id="KW-1185">Reference proteome</keyword>
<accession>A0AAV4HMT6</accession>
<dbReference type="EMBL" id="BMAT01002113">
    <property type="protein sequence ID" value="GFR99208.1"/>
    <property type="molecule type" value="Genomic_DNA"/>
</dbReference>
<reference evidence="3 4" key="1">
    <citation type="journal article" date="2021" name="Elife">
        <title>Chloroplast acquisition without the gene transfer in kleptoplastic sea slugs, Plakobranchus ocellatus.</title>
        <authorList>
            <person name="Maeda T."/>
            <person name="Takahashi S."/>
            <person name="Yoshida T."/>
            <person name="Shimamura S."/>
            <person name="Takaki Y."/>
            <person name="Nagai Y."/>
            <person name="Toyoda A."/>
            <person name="Suzuki Y."/>
            <person name="Arimoto A."/>
            <person name="Ishii H."/>
            <person name="Satoh N."/>
            <person name="Nishiyama T."/>
            <person name="Hasebe M."/>
            <person name="Maruyama T."/>
            <person name="Minagawa J."/>
            <person name="Obokata J."/>
            <person name="Shigenobu S."/>
        </authorList>
    </citation>
    <scope>NUCLEOTIDE SEQUENCE [LARGE SCALE GENOMIC DNA]</scope>
</reference>
<sequence length="155" mass="17168">MTEQIKFCSKDAKYTKDNSLPSAPLPTPGPPLSGPPTLQTPRLELTREFDKRSGKMALTCGTLSDLGTPPVQLVWRLPNSSILDSSHLQDGTLILKSNEDAPKLKCVLDLSSSPATSCIPESKRHLWVAEYEKPNLSERRTRPQDLAVRETSVYH</sequence>
<feature type="domain" description="Ig-like" evidence="2">
    <location>
        <begin position="35"/>
        <end position="117"/>
    </location>
</feature>
<proteinExistence type="predicted"/>
<evidence type="ECO:0000256" key="1">
    <source>
        <dbReference type="SAM" id="MobiDB-lite"/>
    </source>
</evidence>